<accession>A0A0M8ZTG7</accession>
<name>A0A0M8ZTG7_9HYME</name>
<dbReference type="AlphaFoldDB" id="A0A0M8ZTG7"/>
<sequence>MVGGAGGGSMVAAAAAAAFIKVIKQWNNNSMEELAKCRKWRSLEAESTSSPPSMSLLSSSHPVDYDLQEAVVVVEIVDWNSKMGKDVLAEDWPQLLILCYRWWMRTWFRRISHDDVSYMYGGRQSRGINKDRATCCFVAGTRDANAGMRVGRNLVANRYKTTEQVSICYYA</sequence>
<organism evidence="1 2">
    <name type="scientific">Melipona quadrifasciata</name>
    <dbReference type="NCBI Taxonomy" id="166423"/>
    <lineage>
        <taxon>Eukaryota</taxon>
        <taxon>Metazoa</taxon>
        <taxon>Ecdysozoa</taxon>
        <taxon>Arthropoda</taxon>
        <taxon>Hexapoda</taxon>
        <taxon>Insecta</taxon>
        <taxon>Pterygota</taxon>
        <taxon>Neoptera</taxon>
        <taxon>Endopterygota</taxon>
        <taxon>Hymenoptera</taxon>
        <taxon>Apocrita</taxon>
        <taxon>Aculeata</taxon>
        <taxon>Apoidea</taxon>
        <taxon>Anthophila</taxon>
        <taxon>Apidae</taxon>
        <taxon>Melipona</taxon>
    </lineage>
</organism>
<protein>
    <submittedName>
        <fullName evidence="1">Uncharacterized protein</fullName>
    </submittedName>
</protein>
<proteinExistence type="predicted"/>
<dbReference type="Proteomes" id="UP000053105">
    <property type="component" value="Unassembled WGS sequence"/>
</dbReference>
<dbReference type="EMBL" id="KQ435855">
    <property type="protein sequence ID" value="KOX70617.1"/>
    <property type="molecule type" value="Genomic_DNA"/>
</dbReference>
<keyword evidence="2" id="KW-1185">Reference proteome</keyword>
<gene>
    <name evidence="1" type="ORF">WN51_03675</name>
</gene>
<reference evidence="1 2" key="1">
    <citation type="submission" date="2015-07" db="EMBL/GenBank/DDBJ databases">
        <title>The genome of Melipona quadrifasciata.</title>
        <authorList>
            <person name="Pan H."/>
            <person name="Kapheim K."/>
        </authorList>
    </citation>
    <scope>NUCLEOTIDE SEQUENCE [LARGE SCALE GENOMIC DNA]</scope>
    <source>
        <strain evidence="1">0111107301</strain>
        <tissue evidence="1">Whole body</tissue>
    </source>
</reference>
<evidence type="ECO:0000313" key="1">
    <source>
        <dbReference type="EMBL" id="KOX70617.1"/>
    </source>
</evidence>
<evidence type="ECO:0000313" key="2">
    <source>
        <dbReference type="Proteomes" id="UP000053105"/>
    </source>
</evidence>